<feature type="domain" description="MacB-like periplasmic core" evidence="8">
    <location>
        <begin position="32"/>
        <end position="238"/>
    </location>
</feature>
<evidence type="ECO:0000313" key="10">
    <source>
        <dbReference type="Proteomes" id="UP001595379"/>
    </source>
</evidence>
<evidence type="ECO:0000256" key="2">
    <source>
        <dbReference type="ARBA" id="ARBA00022475"/>
    </source>
</evidence>
<dbReference type="Pfam" id="PF12704">
    <property type="entry name" value="MacB_PCD"/>
    <property type="match status" value="1"/>
</dbReference>
<accession>A0ABV6ZZX4</accession>
<dbReference type="EMBL" id="JBHRSV010000028">
    <property type="protein sequence ID" value="MFC2926957.1"/>
    <property type="molecule type" value="Genomic_DNA"/>
</dbReference>
<keyword evidence="4 6" id="KW-1133">Transmembrane helix</keyword>
<dbReference type="Pfam" id="PF02687">
    <property type="entry name" value="FtsX"/>
    <property type="match status" value="1"/>
</dbReference>
<proteinExistence type="predicted"/>
<keyword evidence="3 6" id="KW-0812">Transmembrane</keyword>
<evidence type="ECO:0000256" key="4">
    <source>
        <dbReference type="ARBA" id="ARBA00022989"/>
    </source>
</evidence>
<dbReference type="InterPro" id="IPR003838">
    <property type="entry name" value="ABC3_permease_C"/>
</dbReference>
<comment type="subcellular location">
    <subcellularLocation>
        <location evidence="1">Cell membrane</location>
        <topology evidence="1">Multi-pass membrane protein</topology>
    </subcellularLocation>
</comment>
<name>A0ABV6ZZX4_9PROT</name>
<organism evidence="9 10">
    <name type="scientific">Hyphobacterium vulgare</name>
    <dbReference type="NCBI Taxonomy" id="1736751"/>
    <lineage>
        <taxon>Bacteria</taxon>
        <taxon>Pseudomonadati</taxon>
        <taxon>Pseudomonadota</taxon>
        <taxon>Alphaproteobacteria</taxon>
        <taxon>Maricaulales</taxon>
        <taxon>Maricaulaceae</taxon>
        <taxon>Hyphobacterium</taxon>
    </lineage>
</organism>
<protein>
    <submittedName>
        <fullName evidence="9">ABC transporter permease</fullName>
    </submittedName>
</protein>
<dbReference type="InterPro" id="IPR025857">
    <property type="entry name" value="MacB_PCD"/>
</dbReference>
<dbReference type="InterPro" id="IPR050250">
    <property type="entry name" value="Macrolide_Exporter_MacB"/>
</dbReference>
<dbReference type="RefSeq" id="WP_343162944.1">
    <property type="nucleotide sequence ID" value="NZ_JBHRSV010000028.1"/>
</dbReference>
<evidence type="ECO:0000256" key="6">
    <source>
        <dbReference type="SAM" id="Phobius"/>
    </source>
</evidence>
<keyword evidence="5 6" id="KW-0472">Membrane</keyword>
<evidence type="ECO:0000256" key="5">
    <source>
        <dbReference type="ARBA" id="ARBA00023136"/>
    </source>
</evidence>
<feature type="transmembrane region" description="Helical" evidence="6">
    <location>
        <begin position="283"/>
        <end position="307"/>
    </location>
</feature>
<dbReference type="PANTHER" id="PTHR30572">
    <property type="entry name" value="MEMBRANE COMPONENT OF TRANSPORTER-RELATED"/>
    <property type="match status" value="1"/>
</dbReference>
<comment type="caution">
    <text evidence="9">The sequence shown here is derived from an EMBL/GenBank/DDBJ whole genome shotgun (WGS) entry which is preliminary data.</text>
</comment>
<feature type="transmembrane region" description="Helical" evidence="6">
    <location>
        <begin position="341"/>
        <end position="363"/>
    </location>
</feature>
<evidence type="ECO:0000259" key="8">
    <source>
        <dbReference type="Pfam" id="PF12704"/>
    </source>
</evidence>
<evidence type="ECO:0000256" key="3">
    <source>
        <dbReference type="ARBA" id="ARBA00022692"/>
    </source>
</evidence>
<keyword evidence="2" id="KW-1003">Cell membrane</keyword>
<feature type="domain" description="ABC3 transporter permease C-terminal" evidence="7">
    <location>
        <begin position="291"/>
        <end position="401"/>
    </location>
</feature>
<evidence type="ECO:0000259" key="7">
    <source>
        <dbReference type="Pfam" id="PF02687"/>
    </source>
</evidence>
<evidence type="ECO:0000256" key="1">
    <source>
        <dbReference type="ARBA" id="ARBA00004651"/>
    </source>
</evidence>
<keyword evidence="10" id="KW-1185">Reference proteome</keyword>
<sequence length="410" mass="43822">MTRSGLSAAWVRLSDTLRFAIWGLLSRPVRSATVVGSLAAGVAAVVLAVGIIRGYGEAAERAAYGVYARSLVIRENVYSLDRYGPPILSDIPRLQDAVEYVDTILAWRTARVSARSDELSGEVDVFGVYGDHRIETGMDVAEGRRLSYEEAGSANRVCLLGQEAAERFFPGGAVGESLSLGGISCEVIGVLEPSQARTSDRFDRAVIAPFTAAARYFQPTEYMAPDEASWMTVVIGPGGDLYDARVSADRALRRARGVPMSRPTPYSYDDPGAPRRAVERERALLGALLSAIAAVSMLAALIGYSGVLMSSINERSREIATRMAIGAHTRQVVRQFFVESLLSGLAGGGLGGLVGIGLCVTLARIWDWEVVIDGQIFLIALALGLGSGAVCGLAPAWRVSTAMPWHVLRQ</sequence>
<dbReference type="Proteomes" id="UP001595379">
    <property type="component" value="Unassembled WGS sequence"/>
</dbReference>
<feature type="transmembrane region" description="Helical" evidence="6">
    <location>
        <begin position="375"/>
        <end position="397"/>
    </location>
</feature>
<evidence type="ECO:0000313" key="9">
    <source>
        <dbReference type="EMBL" id="MFC2926957.1"/>
    </source>
</evidence>
<gene>
    <name evidence="9" type="ORF">ACFOOR_12640</name>
</gene>
<feature type="transmembrane region" description="Helical" evidence="6">
    <location>
        <begin position="32"/>
        <end position="52"/>
    </location>
</feature>
<reference evidence="10" key="1">
    <citation type="journal article" date="2019" name="Int. J. Syst. Evol. Microbiol.">
        <title>The Global Catalogue of Microorganisms (GCM) 10K type strain sequencing project: providing services to taxonomists for standard genome sequencing and annotation.</title>
        <authorList>
            <consortium name="The Broad Institute Genomics Platform"/>
            <consortium name="The Broad Institute Genome Sequencing Center for Infectious Disease"/>
            <person name="Wu L."/>
            <person name="Ma J."/>
        </authorList>
    </citation>
    <scope>NUCLEOTIDE SEQUENCE [LARGE SCALE GENOMIC DNA]</scope>
    <source>
        <strain evidence="10">KCTC 52487</strain>
    </source>
</reference>
<dbReference type="PANTHER" id="PTHR30572:SF15">
    <property type="entry name" value="ABC TRANSPORTER PERMEASE"/>
    <property type="match status" value="1"/>
</dbReference>